<comment type="subunit">
    <text evidence="9">The ABC transporter complex is composed of one ATP-binding protein (MglA), two transmembrane proteins (MglC) and a solute-binding protein (MglB).</text>
</comment>
<dbReference type="PANTHER" id="PTHR30036:SF2">
    <property type="entry name" value="D-GALACTOSE_METHYL-GALACTOSIDE BINDING PERIPLASMIC PROTEIN MGLB"/>
    <property type="match status" value="1"/>
</dbReference>
<evidence type="ECO:0000256" key="5">
    <source>
        <dbReference type="ARBA" id="ARBA00022723"/>
    </source>
</evidence>
<dbReference type="InterPro" id="IPR044085">
    <property type="entry name" value="MglB-like_PBP1"/>
</dbReference>
<dbReference type="GO" id="GO:0030288">
    <property type="term" value="C:outer membrane-bounded periplasmic space"/>
    <property type="evidence" value="ECO:0007669"/>
    <property type="project" value="TreeGrafter"/>
</dbReference>
<evidence type="ECO:0000313" key="12">
    <source>
        <dbReference type="EMBL" id="ADG72402.1"/>
    </source>
</evidence>
<evidence type="ECO:0000256" key="9">
    <source>
        <dbReference type="ARBA" id="ARBA00034323"/>
    </source>
</evidence>
<keyword evidence="5" id="KW-0479">Metal-binding</keyword>
<dbReference type="GO" id="GO:0030246">
    <property type="term" value="F:carbohydrate binding"/>
    <property type="evidence" value="ECO:0007669"/>
    <property type="project" value="InterPro"/>
</dbReference>
<dbReference type="SUPFAM" id="SSF53822">
    <property type="entry name" value="Periplasmic binding protein-like I"/>
    <property type="match status" value="1"/>
</dbReference>
<sequence length="337" mass="38451">MKKFFILLFILLLSSSLILYTQKKNNSIGVALYRYDDNYMKYLKQYIEKNIKSSLLIVDSYNSQSTQNAQIEMLLKKNVNLLAVNLVDKSQAQKVIDKVSIKNTPIVFFNREPNPEVMNTYDKVWYIGGTSDEAGMAQGRVIAESWKNRLNWDKNQDGKIQAVIIKGDINDPDTIKRTEYMKKYISSNNIRMDILSEVSAMGKKDNASKVMENLIAKYGEKIEYIICNNDYMALGALETLRKLGLNKNSRMLNYIPIIGIDGIPECLEEIKNYGIFATVLQNPAIQAEVLSSISSNIINGKSPLDGTHFNFYNNKYVIIPYIPVTLSNIERAIKIYE</sequence>
<dbReference type="CDD" id="cd01539">
    <property type="entry name" value="PBP1_GGBP"/>
    <property type="match status" value="1"/>
</dbReference>
<gene>
    <name evidence="12" type="ordered locus">Bmur_2330</name>
</gene>
<evidence type="ECO:0000256" key="2">
    <source>
        <dbReference type="ARBA" id="ARBA00007639"/>
    </source>
</evidence>
<dbReference type="KEGG" id="brm:Bmur_2330"/>
<keyword evidence="3" id="KW-0813">Transport</keyword>
<evidence type="ECO:0000256" key="7">
    <source>
        <dbReference type="ARBA" id="ARBA00022764"/>
    </source>
</evidence>
<comment type="similarity">
    <text evidence="2">Belongs to the bacterial solute-binding protein 2 family.</text>
</comment>
<dbReference type="AlphaFoldDB" id="D5U4Z8"/>
<dbReference type="PANTHER" id="PTHR30036">
    <property type="entry name" value="D-XYLOSE-BINDING PERIPLASMIC PROTEIN"/>
    <property type="match status" value="1"/>
</dbReference>
<evidence type="ECO:0000256" key="8">
    <source>
        <dbReference type="ARBA" id="ARBA00022837"/>
    </source>
</evidence>
<dbReference type="InterPro" id="IPR025997">
    <property type="entry name" value="SBP_2_dom"/>
</dbReference>
<dbReference type="GO" id="GO:0046872">
    <property type="term" value="F:metal ion binding"/>
    <property type="evidence" value="ECO:0007669"/>
    <property type="project" value="UniProtKB-KW"/>
</dbReference>
<evidence type="ECO:0000313" key="13">
    <source>
        <dbReference type="Proteomes" id="UP000001915"/>
    </source>
</evidence>
<dbReference type="OrthoDB" id="9769193at2"/>
<protein>
    <recommendedName>
        <fullName evidence="10">D-galactose/methyl-galactoside binding periplasmic protein MglB</fullName>
    </recommendedName>
</protein>
<feature type="domain" description="Periplasmic binding protein" evidence="11">
    <location>
        <begin position="28"/>
        <end position="301"/>
    </location>
</feature>
<dbReference type="EMBL" id="CP001959">
    <property type="protein sequence ID" value="ADG72402.1"/>
    <property type="molecule type" value="Genomic_DNA"/>
</dbReference>
<evidence type="ECO:0000256" key="4">
    <source>
        <dbReference type="ARBA" id="ARBA00022597"/>
    </source>
</evidence>
<organism evidence="12 13">
    <name type="scientific">Brachyspira murdochii (strain ATCC 51284 / DSM 12563 / 56-150)</name>
    <name type="common">Serpulina murdochii</name>
    <dbReference type="NCBI Taxonomy" id="526224"/>
    <lineage>
        <taxon>Bacteria</taxon>
        <taxon>Pseudomonadati</taxon>
        <taxon>Spirochaetota</taxon>
        <taxon>Spirochaetia</taxon>
        <taxon>Brachyspirales</taxon>
        <taxon>Brachyspiraceae</taxon>
        <taxon>Brachyspira</taxon>
    </lineage>
</organism>
<dbReference type="InterPro" id="IPR050555">
    <property type="entry name" value="Bact_Solute-Bind_Prot2"/>
</dbReference>
<name>D5U4Z8_BRAM5</name>
<dbReference type="InterPro" id="IPR028082">
    <property type="entry name" value="Peripla_BP_I"/>
</dbReference>
<evidence type="ECO:0000256" key="6">
    <source>
        <dbReference type="ARBA" id="ARBA00022729"/>
    </source>
</evidence>
<keyword evidence="7" id="KW-0574">Periplasm</keyword>
<keyword evidence="8" id="KW-0106">Calcium</keyword>
<comment type="subcellular location">
    <subcellularLocation>
        <location evidence="1">Cell envelope</location>
    </subcellularLocation>
</comment>
<reference evidence="12 13" key="1">
    <citation type="journal article" date="2010" name="Stand. Genomic Sci.">
        <title>Complete genome sequence of Brachyspira murdochii type strain (56-150).</title>
        <authorList>
            <person name="Pati A."/>
            <person name="Sikorski J."/>
            <person name="Gronow S."/>
            <person name="Munk C."/>
            <person name="Lapidus A."/>
            <person name="Copeland A."/>
            <person name="Glavina Del Tio T."/>
            <person name="Nolan M."/>
            <person name="Lucas S."/>
            <person name="Chen F."/>
            <person name="Tice H."/>
            <person name="Cheng J.F."/>
            <person name="Han C."/>
            <person name="Detter J.C."/>
            <person name="Bruce D."/>
            <person name="Tapia R."/>
            <person name="Goodwin L."/>
            <person name="Pitluck S."/>
            <person name="Liolios K."/>
            <person name="Ivanova N."/>
            <person name="Mavromatis K."/>
            <person name="Mikhailova N."/>
            <person name="Chen A."/>
            <person name="Palaniappan K."/>
            <person name="Land M."/>
            <person name="Hauser L."/>
            <person name="Chang Y.J."/>
            <person name="Jeffries C.D."/>
            <person name="Spring S."/>
            <person name="Rohde M."/>
            <person name="Goker M."/>
            <person name="Bristow J."/>
            <person name="Eisen J.A."/>
            <person name="Markowitz V."/>
            <person name="Hugenholtz P."/>
            <person name="Kyrpides N.C."/>
            <person name="Klenk H.P."/>
        </authorList>
    </citation>
    <scope>NUCLEOTIDE SEQUENCE [LARGE SCALE GENOMIC DNA]</scope>
    <source>
        <strain evidence="13">ATCC 51284 / DSM 12563 / 56-150</strain>
    </source>
</reference>
<evidence type="ECO:0000256" key="1">
    <source>
        <dbReference type="ARBA" id="ARBA00004196"/>
    </source>
</evidence>
<accession>D5U4Z8</accession>
<dbReference type="Pfam" id="PF13407">
    <property type="entry name" value="Peripla_BP_4"/>
    <property type="match status" value="1"/>
</dbReference>
<evidence type="ECO:0000256" key="3">
    <source>
        <dbReference type="ARBA" id="ARBA00022448"/>
    </source>
</evidence>
<dbReference type="RefSeq" id="WP_013114741.1">
    <property type="nucleotide sequence ID" value="NC_014150.1"/>
</dbReference>
<dbReference type="STRING" id="526224.Bmur_2330"/>
<dbReference type="Gene3D" id="3.40.50.2300">
    <property type="match status" value="2"/>
</dbReference>
<evidence type="ECO:0000256" key="10">
    <source>
        <dbReference type="ARBA" id="ARBA00034344"/>
    </source>
</evidence>
<dbReference type="eggNOG" id="COG1879">
    <property type="taxonomic scope" value="Bacteria"/>
</dbReference>
<proteinExistence type="inferred from homology"/>
<keyword evidence="4" id="KW-0762">Sugar transport</keyword>
<evidence type="ECO:0000259" key="11">
    <source>
        <dbReference type="Pfam" id="PF13407"/>
    </source>
</evidence>
<dbReference type="HOGENOM" id="CLU_037628_3_1_12"/>
<keyword evidence="6" id="KW-0732">Signal</keyword>
<dbReference type="Proteomes" id="UP000001915">
    <property type="component" value="Chromosome"/>
</dbReference>